<evidence type="ECO:0000259" key="3">
    <source>
        <dbReference type="Pfam" id="PF03981"/>
    </source>
</evidence>
<feature type="domain" description="Ubiquinol-cytochrome c chaperone" evidence="3">
    <location>
        <begin position="34"/>
        <end position="171"/>
    </location>
</feature>
<comment type="similarity">
    <text evidence="2">Belongs to the UPF0174 family.</text>
</comment>
<dbReference type="PANTHER" id="PTHR12184">
    <property type="entry name" value="UBIQUINOL-CYTOCHROME C REDUCTASE COMPLEX ASSEMBLY FACTOR 1 FAMILY MEMBER"/>
    <property type="match status" value="1"/>
</dbReference>
<organism evidence="4 5">
    <name type="scientific">Maricaulis maris (strain MCS10)</name>
    <name type="common">Caulobacter maris</name>
    <dbReference type="NCBI Taxonomy" id="394221"/>
    <lineage>
        <taxon>Bacteria</taxon>
        <taxon>Pseudomonadati</taxon>
        <taxon>Pseudomonadota</taxon>
        <taxon>Alphaproteobacteria</taxon>
        <taxon>Maricaulales</taxon>
        <taxon>Maricaulaceae</taxon>
        <taxon>Maricaulis</taxon>
    </lineage>
</organism>
<sequence>MLNGLFGKKPEKARAEALYRHVVAAARSPDLYARLGVPDTVEGRFEMIILHCALVVLQLQALGDVDDARKLSQALFDTMFDDFDAGMREMGVGDSGVGKKIRFMAEGFYGRAEALRQAAGEEDPGQLQAVLARNVYNTQGDDPRASALALYVNSTIAGLDAQGGAALLDGGQPDFATP</sequence>
<dbReference type="eggNOG" id="COG5452">
    <property type="taxonomic scope" value="Bacteria"/>
</dbReference>
<evidence type="ECO:0000256" key="1">
    <source>
        <dbReference type="ARBA" id="ARBA00006407"/>
    </source>
</evidence>
<dbReference type="OrthoDB" id="7158889at2"/>
<name>Q0APH0_MARMM</name>
<reference evidence="4 5" key="1">
    <citation type="submission" date="2006-08" db="EMBL/GenBank/DDBJ databases">
        <title>Complete sequence of Maricaulis maris MCS10.</title>
        <authorList>
            <consortium name="US DOE Joint Genome Institute"/>
            <person name="Copeland A."/>
            <person name="Lucas S."/>
            <person name="Lapidus A."/>
            <person name="Barry K."/>
            <person name="Detter J.C."/>
            <person name="Glavina del Rio T."/>
            <person name="Hammon N."/>
            <person name="Israni S."/>
            <person name="Dalin E."/>
            <person name="Tice H."/>
            <person name="Pitluck S."/>
            <person name="Saunders E."/>
            <person name="Brettin T."/>
            <person name="Bruce D."/>
            <person name="Han C."/>
            <person name="Tapia R."/>
            <person name="Gilna P."/>
            <person name="Schmutz J."/>
            <person name="Larimer F."/>
            <person name="Land M."/>
            <person name="Hauser L."/>
            <person name="Kyrpides N."/>
            <person name="Mikhailova N."/>
            <person name="Viollier P."/>
            <person name="Stephens C."/>
            <person name="Richardson P."/>
        </authorList>
    </citation>
    <scope>NUCLEOTIDE SEQUENCE [LARGE SCALE GENOMIC DNA]</scope>
    <source>
        <strain evidence="4 5">MCS10</strain>
    </source>
</reference>
<dbReference type="AlphaFoldDB" id="Q0APH0"/>
<accession>Q0APH0</accession>
<evidence type="ECO:0000313" key="5">
    <source>
        <dbReference type="Proteomes" id="UP000001964"/>
    </source>
</evidence>
<protein>
    <submittedName>
        <fullName evidence="4">Ubiquinol-cytochrome C chaperone</fullName>
    </submittedName>
</protein>
<dbReference type="EMBL" id="CP000449">
    <property type="protein sequence ID" value="ABI65817.1"/>
    <property type="molecule type" value="Genomic_DNA"/>
</dbReference>
<evidence type="ECO:0000313" key="4">
    <source>
        <dbReference type="EMBL" id="ABI65817.1"/>
    </source>
</evidence>
<keyword evidence="5" id="KW-1185">Reference proteome</keyword>
<dbReference type="InterPro" id="IPR021150">
    <property type="entry name" value="Ubiq_cyt_c_chap"/>
</dbReference>
<dbReference type="PIRSF" id="PIRSF032079">
    <property type="entry name" value="UCP032079"/>
    <property type="match status" value="1"/>
</dbReference>
<dbReference type="InterPro" id="IPR014569">
    <property type="entry name" value="Ubq_cyt-c_CBP3-rel"/>
</dbReference>
<dbReference type="KEGG" id="mmr:Mmar10_1525"/>
<comment type="similarity">
    <text evidence="1">Belongs to the CBP3 family.</text>
</comment>
<dbReference type="Pfam" id="PF03981">
    <property type="entry name" value="Ubiq_cyt_C_chap"/>
    <property type="match status" value="1"/>
</dbReference>
<dbReference type="STRING" id="394221.Mmar10_1525"/>
<dbReference type="HOGENOM" id="CLU_051390_5_1_5"/>
<proteinExistence type="inferred from homology"/>
<dbReference type="InterPro" id="IPR007129">
    <property type="entry name" value="Ubiqinol_cyt_c_chaperone_CPB3"/>
</dbReference>
<dbReference type="RefSeq" id="WP_011643464.1">
    <property type="nucleotide sequence ID" value="NC_008347.1"/>
</dbReference>
<evidence type="ECO:0000256" key="2">
    <source>
        <dbReference type="ARBA" id="ARBA00006436"/>
    </source>
</evidence>
<dbReference type="PANTHER" id="PTHR12184:SF1">
    <property type="entry name" value="UBIQUINOL-CYTOCHROME-C REDUCTASE COMPLEX ASSEMBLY FACTOR 1"/>
    <property type="match status" value="1"/>
</dbReference>
<gene>
    <name evidence="4" type="ordered locus">Mmar10_1525</name>
</gene>
<dbReference type="Proteomes" id="UP000001964">
    <property type="component" value="Chromosome"/>
</dbReference>